<evidence type="ECO:0000256" key="15">
    <source>
        <dbReference type="SAM" id="Phobius"/>
    </source>
</evidence>
<feature type="chain" id="PRO_5026271583" description="Dol-P-Glc:Glc(2)Man(9)GlcNAc(2)-PP-Dol alpha-1,2-glucosyltransferase" evidence="16">
    <location>
        <begin position="19"/>
        <end position="576"/>
    </location>
</feature>
<evidence type="ECO:0000256" key="10">
    <source>
        <dbReference type="ARBA" id="ARBA00022989"/>
    </source>
</evidence>
<feature type="transmembrane region" description="Helical" evidence="15">
    <location>
        <begin position="414"/>
        <end position="432"/>
    </location>
</feature>
<feature type="signal peptide" evidence="16">
    <location>
        <begin position="1"/>
        <end position="18"/>
    </location>
</feature>
<evidence type="ECO:0000256" key="12">
    <source>
        <dbReference type="ARBA" id="ARBA00032069"/>
    </source>
</evidence>
<feature type="transmembrane region" description="Helical" evidence="15">
    <location>
        <begin position="371"/>
        <end position="394"/>
    </location>
</feature>
<dbReference type="OrthoDB" id="4769at2759"/>
<evidence type="ECO:0000256" key="4">
    <source>
        <dbReference type="ARBA" id="ARBA00011967"/>
    </source>
</evidence>
<dbReference type="PANTHER" id="PTHR12989:SF10">
    <property type="entry name" value="DOL-P-GLC:GLC(2)MAN(9)GLCNAC(2)-PP-DOL ALPHA-1,2-GLUCOSYLTRANSFERASE-RELATED"/>
    <property type="match status" value="1"/>
</dbReference>
<protein>
    <recommendedName>
        <fullName evidence="5">Dol-P-Glc:Glc(2)Man(9)GlcNAc(2)-PP-Dol alpha-1,2-glucosyltransferase</fullName>
        <ecNumber evidence="4">2.4.1.256</ecNumber>
    </recommendedName>
    <alternativeName>
        <fullName evidence="12">Asparagine-linked glycosylation protein 10</fullName>
    </alternativeName>
</protein>
<keyword evidence="11 15" id="KW-0472">Membrane</keyword>
<keyword evidence="10 15" id="KW-1133">Transmembrane helix</keyword>
<reference evidence="17" key="1">
    <citation type="journal article" date="2020" name="Stud. Mycol.">
        <title>101 Dothideomycetes genomes: a test case for predicting lifestyles and emergence of pathogens.</title>
        <authorList>
            <person name="Haridas S."/>
            <person name="Albert R."/>
            <person name="Binder M."/>
            <person name="Bloem J."/>
            <person name="Labutti K."/>
            <person name="Salamov A."/>
            <person name="Andreopoulos B."/>
            <person name="Baker S."/>
            <person name="Barry K."/>
            <person name="Bills G."/>
            <person name="Bluhm B."/>
            <person name="Cannon C."/>
            <person name="Castanera R."/>
            <person name="Culley D."/>
            <person name="Daum C."/>
            <person name="Ezra D."/>
            <person name="Gonzalez J."/>
            <person name="Henrissat B."/>
            <person name="Kuo A."/>
            <person name="Liang C."/>
            <person name="Lipzen A."/>
            <person name="Lutzoni F."/>
            <person name="Magnuson J."/>
            <person name="Mondo S."/>
            <person name="Nolan M."/>
            <person name="Ohm R."/>
            <person name="Pangilinan J."/>
            <person name="Park H.-J."/>
            <person name="Ramirez L."/>
            <person name="Alfaro M."/>
            <person name="Sun H."/>
            <person name="Tritt A."/>
            <person name="Yoshinaga Y."/>
            <person name="Zwiers L.-H."/>
            <person name="Turgeon B."/>
            <person name="Goodwin S."/>
            <person name="Spatafora J."/>
            <person name="Crous P."/>
            <person name="Grigoriev I."/>
        </authorList>
    </citation>
    <scope>NUCLEOTIDE SEQUENCE</scope>
    <source>
        <strain evidence="17">CBS 116005</strain>
    </source>
</reference>
<organism evidence="17 18">
    <name type="scientific">Teratosphaeria nubilosa</name>
    <dbReference type="NCBI Taxonomy" id="161662"/>
    <lineage>
        <taxon>Eukaryota</taxon>
        <taxon>Fungi</taxon>
        <taxon>Dikarya</taxon>
        <taxon>Ascomycota</taxon>
        <taxon>Pezizomycotina</taxon>
        <taxon>Dothideomycetes</taxon>
        <taxon>Dothideomycetidae</taxon>
        <taxon>Mycosphaerellales</taxon>
        <taxon>Teratosphaeriaceae</taxon>
        <taxon>Teratosphaeria</taxon>
    </lineage>
</organism>
<keyword evidence="6" id="KW-0328">Glycosyltransferase</keyword>
<sequence length="576" mass="65021">MATAAAALLPVLSSWYLAVNNTVTQPYLDEVFHVVQAQQYCAGRFHVWDPKITTPPGLYLLSIIPAFRVKWIQGRAGRWSLASLGCNLSGLRLVNVAGLLVILFLVWRIYRQRGSKLHDAVFQHSALNVALFPPLFFFSALYYTDVWSTAFVLLFYSCLLNAHRERANPFLRYITLVTVGAASLFFRQTNIFWVSIFPAAVVFVHQLDRGHQAVRSSTNRQVEGFGGSFYSVAKTSWRFGVVFNLPIRSAKLEDYFKTILSIGVCLARVLTEPKALFNLIMALSPFIALLSLFAAFVLSNGGVVLGDKSNHVATLHLPQMLYIWPFLAFFSWPTIYQYLALLPISILARLGTYGSLETMQIFRRRNLLPKLSIIIVAVGLACAVVYANTIVHPFTLADNRHYVFYVFRYLLRPWWARYAVAPIYFGTAWAAIQNLGGGAPAPSAQRPRADGLADRLPVPDGEHSATTAFVVIWLATSALSLITAPLVEPRYFILPWIFWRLHVPILSPSGAIWQGRNQTSAGSAKTWGKSSWLQHDHRLWIETAWLLMVNVATAYMFLYWGFVWIQEPGTVQRFMW</sequence>
<evidence type="ECO:0000256" key="6">
    <source>
        <dbReference type="ARBA" id="ARBA00022676"/>
    </source>
</evidence>
<comment type="pathway">
    <text evidence="2">Protein modification; protein glycosylation.</text>
</comment>
<dbReference type="EC" id="2.4.1.256" evidence="4"/>
<evidence type="ECO:0000256" key="8">
    <source>
        <dbReference type="ARBA" id="ARBA00022692"/>
    </source>
</evidence>
<dbReference type="EMBL" id="ML995828">
    <property type="protein sequence ID" value="KAF2770137.1"/>
    <property type="molecule type" value="Genomic_DNA"/>
</dbReference>
<evidence type="ECO:0000256" key="7">
    <source>
        <dbReference type="ARBA" id="ARBA00022679"/>
    </source>
</evidence>
<feature type="transmembrane region" description="Helical" evidence="15">
    <location>
        <begin position="544"/>
        <end position="565"/>
    </location>
</feature>
<gene>
    <name evidence="17" type="ORF">EJ03DRAFT_80564</name>
</gene>
<keyword evidence="16" id="KW-0732">Signal</keyword>
<evidence type="ECO:0000313" key="18">
    <source>
        <dbReference type="Proteomes" id="UP000799436"/>
    </source>
</evidence>
<dbReference type="PIRSF" id="PIRSF028810">
    <property type="entry name" value="Alpha1_2_glucosyltferase_Alg10"/>
    <property type="match status" value="1"/>
</dbReference>
<dbReference type="GO" id="GO:0006488">
    <property type="term" value="P:dolichol-linked oligosaccharide biosynthetic process"/>
    <property type="evidence" value="ECO:0007669"/>
    <property type="project" value="InterPro"/>
</dbReference>
<evidence type="ECO:0000313" key="17">
    <source>
        <dbReference type="EMBL" id="KAF2770137.1"/>
    </source>
</evidence>
<comment type="similarity">
    <text evidence="3">Belongs to the ALG10 glucosyltransferase family.</text>
</comment>
<evidence type="ECO:0000256" key="9">
    <source>
        <dbReference type="ARBA" id="ARBA00022824"/>
    </source>
</evidence>
<dbReference type="Pfam" id="PF04922">
    <property type="entry name" value="DIE2_ALG10"/>
    <property type="match status" value="1"/>
</dbReference>
<evidence type="ECO:0000256" key="13">
    <source>
        <dbReference type="ARBA" id="ARBA00044727"/>
    </source>
</evidence>
<feature type="transmembrane region" description="Helical" evidence="15">
    <location>
        <begin position="276"/>
        <end position="301"/>
    </location>
</feature>
<dbReference type="InterPro" id="IPR016900">
    <property type="entry name" value="Alg10"/>
</dbReference>
<dbReference type="GO" id="GO:0005789">
    <property type="term" value="C:endoplasmic reticulum membrane"/>
    <property type="evidence" value="ECO:0007669"/>
    <property type="project" value="UniProtKB-SubCell"/>
</dbReference>
<name>A0A6G1LB80_9PEZI</name>
<comment type="function">
    <text evidence="13">Dol-P-Glc:Glc(2)Man(9)GlcNAc(2)-PP-Dol alpha-1,2-glucosyltransferase that operates in the biosynthetic pathway of dolichol-linked oligosaccharides, the glycan precursors employed in protein asparagine (N)-glycosylation. The assembly of dolichol-linked oligosaccharides begins on the cytosolic side of the endoplasmic reticulum membrane and finishes in its lumen. The sequential addition of sugars to dolichol pyrophosphate produces dolichol-linked oligosaccharides containing fourteen sugars, including two GlcNAcs, nine mannoses and three glucoses. Once assembled, the oligosaccharide is transferred from the lipid to nascent proteins by oligosaccharyltransferases. In the lumen of the endoplasmic reticulum, adds the third and last glucose residue from dolichyl phosphate glucose (Dol-P-Glc) onto the lipid-linked oligosaccharide intermediate Glc(2)Man(9)GlcNAc(2)-PP-Dol to produce Glc(3)Man(9)GlcNAc(2)-PP-Dol.</text>
</comment>
<evidence type="ECO:0000256" key="2">
    <source>
        <dbReference type="ARBA" id="ARBA00004922"/>
    </source>
</evidence>
<dbReference type="AlphaFoldDB" id="A0A6G1LB80"/>
<feature type="transmembrane region" description="Helical" evidence="15">
    <location>
        <begin position="321"/>
        <end position="350"/>
    </location>
</feature>
<feature type="transmembrane region" description="Helical" evidence="15">
    <location>
        <begin position="90"/>
        <end position="109"/>
    </location>
</feature>
<accession>A0A6G1LB80</accession>
<keyword evidence="18" id="KW-1185">Reference proteome</keyword>
<comment type="catalytic activity">
    <reaction evidence="14">
        <text>an alpha-D-Glc-(1-&gt;3)-alpha-D-Glc-(1-&gt;3)-alpha-D-Man-(1-&gt;2)-alpha-D-Man-(1-&gt;2)-alpha-D-Man-(1-&gt;3)-[alpha-D-Man-(1-&gt;2)-alpha-D-Man-(1-&gt;3)-[alpha-D-Man-(1-&gt;2)-alpha-D-Man-(1-&gt;6)]-alpha-D-Man-(1-&gt;6)]-beta-D-Man-(1-&gt;4)-beta-D-GlcNAc-(1-&gt;4)-alpha-D-GlcNAc-diphospho-di-trans,poly-cis-dolichol + a di-trans,poly-cis-dolichyl beta-D-glucosyl phosphate = a alpha-D-Glc-(1-&gt;2)-alpha-D-Glc-(1-&gt;3)-alpha-D-Glc-(1-&gt;3)-alpha-D-Man-(1-&gt;2)-alpha-D-Man-(1-&gt;2)-alpha-D-Man-(1-&gt;3)-[alpha-D-Man-(1-&gt;2)-alpha-D-Man-(1-&gt;3)-[alpha-D-Man-(1-&gt;2)-alpha-D-Man-(1-&gt;6)]-alpha-D-Man-(1-&gt;6)]-beta-D-Man-(1-&gt;4)-beta-D-GlcNAc-(1-&gt;4)-alpha-D-GlcNAc-diphospho-di-trans,poly-cis-dolichol + a di-trans,poly-cis-dolichyl phosphate + H(+)</text>
        <dbReference type="Rhea" id="RHEA:29543"/>
        <dbReference type="Rhea" id="RHEA-COMP:19498"/>
        <dbReference type="Rhea" id="RHEA-COMP:19502"/>
        <dbReference type="Rhea" id="RHEA-COMP:19512"/>
        <dbReference type="Rhea" id="RHEA-COMP:19522"/>
        <dbReference type="ChEBI" id="CHEBI:15378"/>
        <dbReference type="ChEBI" id="CHEBI:57525"/>
        <dbReference type="ChEBI" id="CHEBI:57683"/>
        <dbReference type="ChEBI" id="CHEBI:132522"/>
        <dbReference type="ChEBI" id="CHEBI:132523"/>
        <dbReference type="EC" id="2.4.1.256"/>
    </reaction>
    <physiologicalReaction direction="left-to-right" evidence="14">
        <dbReference type="Rhea" id="RHEA:29544"/>
    </physiologicalReaction>
</comment>
<proteinExistence type="inferred from homology"/>
<comment type="subcellular location">
    <subcellularLocation>
        <location evidence="1">Endoplasmic reticulum membrane</location>
        <topology evidence="1">Multi-pass membrane protein</topology>
    </subcellularLocation>
</comment>
<evidence type="ECO:0000256" key="3">
    <source>
        <dbReference type="ARBA" id="ARBA00010600"/>
    </source>
</evidence>
<evidence type="ECO:0000256" key="16">
    <source>
        <dbReference type="SAM" id="SignalP"/>
    </source>
</evidence>
<feature type="transmembrane region" description="Helical" evidence="15">
    <location>
        <begin position="192"/>
        <end position="208"/>
    </location>
</feature>
<dbReference type="UniPathway" id="UPA00378"/>
<evidence type="ECO:0000256" key="5">
    <source>
        <dbReference type="ARBA" id="ARBA00018512"/>
    </source>
</evidence>
<evidence type="ECO:0000256" key="14">
    <source>
        <dbReference type="ARBA" id="ARBA00048064"/>
    </source>
</evidence>
<keyword evidence="7" id="KW-0808">Transferase</keyword>
<feature type="transmembrane region" description="Helical" evidence="15">
    <location>
        <begin position="170"/>
        <end position="186"/>
    </location>
</feature>
<evidence type="ECO:0000256" key="11">
    <source>
        <dbReference type="ARBA" id="ARBA00023136"/>
    </source>
</evidence>
<keyword evidence="9" id="KW-0256">Endoplasmic reticulum</keyword>
<feature type="transmembrane region" description="Helical" evidence="15">
    <location>
        <begin position="465"/>
        <end position="487"/>
    </location>
</feature>
<dbReference type="PANTHER" id="PTHR12989">
    <property type="entry name" value="ALPHA-1,2-GLUCOSYLTRANSFERASE ALG10"/>
    <property type="match status" value="1"/>
</dbReference>
<dbReference type="Proteomes" id="UP000799436">
    <property type="component" value="Unassembled WGS sequence"/>
</dbReference>
<evidence type="ECO:0000256" key="1">
    <source>
        <dbReference type="ARBA" id="ARBA00004477"/>
    </source>
</evidence>
<dbReference type="GO" id="GO:0106073">
    <property type="term" value="F:dolichyl pyrophosphate Glc2Man9GlcNAc2 alpha-1,2-glucosyltransferase activity"/>
    <property type="evidence" value="ECO:0007669"/>
    <property type="project" value="UniProtKB-EC"/>
</dbReference>
<keyword evidence="8 15" id="KW-0812">Transmembrane</keyword>